<evidence type="ECO:0000256" key="9">
    <source>
        <dbReference type="ARBA" id="ARBA00023235"/>
    </source>
</evidence>
<dbReference type="SUPFAM" id="SSF56784">
    <property type="entry name" value="HAD-like"/>
    <property type="match status" value="1"/>
</dbReference>
<dbReference type="GO" id="GO:0004615">
    <property type="term" value="F:phosphomannomutase activity"/>
    <property type="evidence" value="ECO:0007669"/>
    <property type="project" value="UniProtKB-EC"/>
</dbReference>
<dbReference type="Gene3D" id="3.30.1240.20">
    <property type="match status" value="1"/>
</dbReference>
<feature type="binding site" evidence="12">
    <location>
        <position position="218"/>
    </location>
    <ligand>
        <name>Mg(2+)</name>
        <dbReference type="ChEBI" id="CHEBI:18420"/>
        <label>1</label>
    </ligand>
</feature>
<comment type="function">
    <text evidence="13">Involved in the synthesis of the GDP-mannose and dolichol-phosphate-mannose required for a number of critical mannosyl transfer reactions.</text>
</comment>
<dbReference type="GO" id="GO:0009298">
    <property type="term" value="P:GDP-mannose biosynthetic process"/>
    <property type="evidence" value="ECO:0007669"/>
    <property type="project" value="UniProtKB-UniPathway"/>
</dbReference>
<comment type="pathway">
    <text evidence="2 13">Nucleotide-sugar biosynthesis; GDP-alpha-D-mannose biosynthesis; alpha-D-mannose 1-phosphate from D-fructose 6-phosphate: step 2/2.</text>
</comment>
<comment type="subunit">
    <text evidence="4 13">Homodimer.</text>
</comment>
<organism evidence="14 15">
    <name type="scientific">Rhodotorula diobovata</name>
    <dbReference type="NCBI Taxonomy" id="5288"/>
    <lineage>
        <taxon>Eukaryota</taxon>
        <taxon>Fungi</taxon>
        <taxon>Dikarya</taxon>
        <taxon>Basidiomycota</taxon>
        <taxon>Pucciniomycotina</taxon>
        <taxon>Microbotryomycetes</taxon>
        <taxon>Sporidiobolales</taxon>
        <taxon>Sporidiobolaceae</taxon>
        <taxon>Rhodotorula</taxon>
    </lineage>
</organism>
<name>A0A5C5FQZ4_9BASI</name>
<reference evidence="14 15" key="1">
    <citation type="submission" date="2019-03" db="EMBL/GenBank/DDBJ databases">
        <title>Rhodosporidium diobovatum UCD-FST 08-225 genome sequencing, assembly, and annotation.</title>
        <authorList>
            <person name="Fakankun I.U."/>
            <person name="Fristensky B."/>
            <person name="Levin D.B."/>
        </authorList>
    </citation>
    <scope>NUCLEOTIDE SEQUENCE [LARGE SCALE GENOMIC DNA]</scope>
    <source>
        <strain evidence="14 15">UCD-FST 08-225</strain>
    </source>
</reference>
<gene>
    <name evidence="14" type="ORF">DMC30DRAFT_355852</name>
</gene>
<dbReference type="SFLD" id="SFLDG01140">
    <property type="entry name" value="C2.B:_Phosphomannomutase_and_P"/>
    <property type="match status" value="1"/>
</dbReference>
<protein>
    <recommendedName>
        <fullName evidence="5 13">Phosphomannomutase</fullName>
        <ecNumber evidence="5 13">5.4.2.8</ecNumber>
    </recommendedName>
</protein>
<feature type="active site" description="Proton donor/acceptor" evidence="10">
    <location>
        <position position="3"/>
    </location>
</feature>
<dbReference type="GO" id="GO:0006013">
    <property type="term" value="P:mannose metabolic process"/>
    <property type="evidence" value="ECO:0007669"/>
    <property type="project" value="TreeGrafter"/>
</dbReference>
<evidence type="ECO:0000313" key="14">
    <source>
        <dbReference type="EMBL" id="TNY18231.1"/>
    </source>
</evidence>
<dbReference type="Pfam" id="PF03332">
    <property type="entry name" value="PMM"/>
    <property type="match status" value="1"/>
</dbReference>
<keyword evidence="15" id="KW-1185">Reference proteome</keyword>
<dbReference type="SFLD" id="SFLDG01143">
    <property type="entry name" value="C2.B.3:_Phosphomannomutase_Lik"/>
    <property type="match status" value="1"/>
</dbReference>
<evidence type="ECO:0000256" key="8">
    <source>
        <dbReference type="ARBA" id="ARBA00022842"/>
    </source>
</evidence>
<feature type="binding site" evidence="12">
    <location>
        <position position="215"/>
    </location>
    <ligand>
        <name>Mg(2+)</name>
        <dbReference type="ChEBI" id="CHEBI:18420"/>
        <label>1</label>
    </ligand>
</feature>
<accession>A0A5C5FQZ4</accession>
<dbReference type="PANTHER" id="PTHR10466:SF0">
    <property type="entry name" value="PHOSPHOMANNOMUTASE"/>
    <property type="match status" value="1"/>
</dbReference>
<keyword evidence="8 12" id="KW-0460">Magnesium</keyword>
<feature type="binding site" evidence="11">
    <location>
        <position position="171"/>
    </location>
    <ligand>
        <name>alpha-D-mannose 1-phosphate</name>
        <dbReference type="ChEBI" id="CHEBI:58409"/>
    </ligand>
</feature>
<dbReference type="GO" id="GO:0006487">
    <property type="term" value="P:protein N-linked glycosylation"/>
    <property type="evidence" value="ECO:0007669"/>
    <property type="project" value="TreeGrafter"/>
</dbReference>
<feature type="binding site" evidence="12">
    <location>
        <position position="213"/>
    </location>
    <ligand>
        <name>Mg(2+)</name>
        <dbReference type="ChEBI" id="CHEBI:18420"/>
        <label>1</label>
    </ligand>
</feature>
<dbReference type="Gene3D" id="3.40.50.1000">
    <property type="entry name" value="HAD superfamily/HAD-like"/>
    <property type="match status" value="1"/>
</dbReference>
<evidence type="ECO:0000256" key="2">
    <source>
        <dbReference type="ARBA" id="ARBA00004699"/>
    </source>
</evidence>
<feature type="binding site" evidence="11">
    <location>
        <position position="126"/>
    </location>
    <ligand>
        <name>alpha-D-mannose 1-phosphate</name>
        <dbReference type="ChEBI" id="CHEBI:58409"/>
    </ligand>
</feature>
<comment type="catalytic activity">
    <reaction evidence="13">
        <text>alpha-D-mannose 1-phosphate = D-mannose 6-phosphate</text>
        <dbReference type="Rhea" id="RHEA:11140"/>
        <dbReference type="ChEBI" id="CHEBI:58409"/>
        <dbReference type="ChEBI" id="CHEBI:58735"/>
        <dbReference type="EC" id="5.4.2.8"/>
    </reaction>
</comment>
<comment type="caution">
    <text evidence="14">The sequence shown here is derived from an EMBL/GenBank/DDBJ whole genome shotgun (WGS) entry which is preliminary data.</text>
</comment>
<evidence type="ECO:0000256" key="11">
    <source>
        <dbReference type="PIRSR" id="PIRSR605002-2"/>
    </source>
</evidence>
<feature type="binding site" evidence="12">
    <location>
        <position position="201"/>
    </location>
    <ligand>
        <name>Mg(2+)</name>
        <dbReference type="ChEBI" id="CHEBI:18420"/>
        <label>1</label>
    </ligand>
</feature>
<dbReference type="EMBL" id="SOZI01000149">
    <property type="protein sequence ID" value="TNY18231.1"/>
    <property type="molecule type" value="Genomic_DNA"/>
</dbReference>
<proteinExistence type="inferred from homology"/>
<feature type="binding site" evidence="11">
    <location>
        <position position="173"/>
    </location>
    <ligand>
        <name>alpha-D-mannose 1-phosphate</name>
        <dbReference type="ChEBI" id="CHEBI:58409"/>
    </ligand>
</feature>
<dbReference type="UniPathway" id="UPA00126">
    <property type="reaction ID" value="UER00424"/>
</dbReference>
<dbReference type="GO" id="GO:0046872">
    <property type="term" value="F:metal ion binding"/>
    <property type="evidence" value="ECO:0007669"/>
    <property type="project" value="UniProtKB-KW"/>
</dbReference>
<feature type="binding site" evidence="11">
    <location>
        <position position="115"/>
    </location>
    <ligand>
        <name>alpha-D-mannose 1-phosphate</name>
        <dbReference type="ChEBI" id="CHEBI:58409"/>
    </ligand>
</feature>
<evidence type="ECO:0000256" key="7">
    <source>
        <dbReference type="ARBA" id="ARBA00022723"/>
    </source>
</evidence>
<dbReference type="InterPro" id="IPR006379">
    <property type="entry name" value="HAD-SF_hydro_IIB"/>
</dbReference>
<evidence type="ECO:0000256" key="1">
    <source>
        <dbReference type="ARBA" id="ARBA00004496"/>
    </source>
</evidence>
<evidence type="ECO:0000313" key="15">
    <source>
        <dbReference type="Proteomes" id="UP000311382"/>
    </source>
</evidence>
<dbReference type="CDD" id="cd02585">
    <property type="entry name" value="HAD_PMM"/>
    <property type="match status" value="1"/>
</dbReference>
<dbReference type="InterPro" id="IPR043169">
    <property type="entry name" value="PMM_cap"/>
</dbReference>
<comment type="similarity">
    <text evidence="3 13">Belongs to the eukaryotic PMM family.</text>
</comment>
<dbReference type="InterPro" id="IPR005002">
    <property type="entry name" value="PMM"/>
</dbReference>
<dbReference type="SFLD" id="SFLDS00003">
    <property type="entry name" value="Haloacid_Dehalogenase"/>
    <property type="match status" value="1"/>
</dbReference>
<feature type="binding site" evidence="11">
    <location>
        <position position="10"/>
    </location>
    <ligand>
        <name>alpha-D-mannose 1-phosphate</name>
        <dbReference type="ChEBI" id="CHEBI:58409"/>
    </ligand>
</feature>
<feature type="binding site" evidence="12">
    <location>
        <position position="3"/>
    </location>
    <ligand>
        <name>Mg(2+)</name>
        <dbReference type="ChEBI" id="CHEBI:18420"/>
        <label>1</label>
    </ligand>
</feature>
<comment type="subcellular location">
    <subcellularLocation>
        <location evidence="1 13">Cytoplasm</location>
    </subcellularLocation>
</comment>
<dbReference type="OrthoDB" id="10264771at2759"/>
<comment type="cofactor">
    <cofactor evidence="12">
        <name>Mg(2+)</name>
        <dbReference type="ChEBI" id="CHEBI:18420"/>
    </cofactor>
</comment>
<dbReference type="InterPro" id="IPR023214">
    <property type="entry name" value="HAD_sf"/>
</dbReference>
<evidence type="ECO:0000256" key="4">
    <source>
        <dbReference type="ARBA" id="ARBA00011738"/>
    </source>
</evidence>
<sequence>DVDGTLSPARRTASPEMLEVLKQVRQKAVIGFVGGSDLAKITEQLAIHGQDITGDFDYCFAENGLTAIKLGQPLESQSFIKYLGEDKYKQLVRFVLHHIADLDIPIKRGTFMEFRNGMVNVSPIGRNASVKERDEFEKYDKEHQVRAKLIDALKAQFPDWNLTYSIGGQISFDVFPNGWDKRFALGHVEKEGFKEIHFFGDKTFKGGNDYEIYEDPRTIGHAVTKPEDTQAELKKLFNL</sequence>
<evidence type="ECO:0000256" key="3">
    <source>
        <dbReference type="ARBA" id="ARBA00009736"/>
    </source>
</evidence>
<dbReference type="AlphaFoldDB" id="A0A5C5FQZ4"/>
<evidence type="ECO:0000256" key="13">
    <source>
        <dbReference type="RuleBase" id="RU361118"/>
    </source>
</evidence>
<dbReference type="InterPro" id="IPR036412">
    <property type="entry name" value="HAD-like_sf"/>
</dbReference>
<keyword evidence="9 13" id="KW-0413">Isomerase</keyword>
<keyword evidence="6 13" id="KW-0963">Cytoplasm</keyword>
<dbReference type="SFLD" id="SFLDF00445">
    <property type="entry name" value="alpha-phosphomannomutase"/>
    <property type="match status" value="1"/>
</dbReference>
<evidence type="ECO:0000256" key="12">
    <source>
        <dbReference type="PIRSR" id="PIRSR605002-3"/>
    </source>
</evidence>
<feature type="binding site" evidence="12">
    <location>
        <position position="1"/>
    </location>
    <ligand>
        <name>Mg(2+)</name>
        <dbReference type="ChEBI" id="CHEBI:18420"/>
        <label>1</label>
    </ligand>
</feature>
<dbReference type="STRING" id="5288.A0A5C5FQZ4"/>
<dbReference type="EC" id="5.4.2.8" evidence="5 13"/>
<feature type="binding site" evidence="11">
    <location>
        <position position="133"/>
    </location>
    <ligand>
        <name>alpha-D-mannose 1-phosphate</name>
        <dbReference type="ChEBI" id="CHEBI:58409"/>
    </ligand>
</feature>
<evidence type="ECO:0000256" key="10">
    <source>
        <dbReference type="PIRSR" id="PIRSR605002-1"/>
    </source>
</evidence>
<dbReference type="PANTHER" id="PTHR10466">
    <property type="entry name" value="PHOSPHOMANNOMUTASE"/>
    <property type="match status" value="1"/>
</dbReference>
<evidence type="ECO:0000256" key="5">
    <source>
        <dbReference type="ARBA" id="ARBA00012730"/>
    </source>
</evidence>
<feature type="non-terminal residue" evidence="14">
    <location>
        <position position="1"/>
    </location>
</feature>
<keyword evidence="7 12" id="KW-0479">Metal-binding</keyword>
<dbReference type="FunFam" id="3.30.1240.20:FF:000001">
    <property type="entry name" value="Phosphomannomutase"/>
    <property type="match status" value="1"/>
</dbReference>
<dbReference type="Proteomes" id="UP000311382">
    <property type="component" value="Unassembled WGS sequence"/>
</dbReference>
<feature type="active site" description="Nucleophile" evidence="10">
    <location>
        <position position="1"/>
    </location>
</feature>
<dbReference type="GO" id="GO:0005829">
    <property type="term" value="C:cytosol"/>
    <property type="evidence" value="ECO:0007669"/>
    <property type="project" value="TreeGrafter"/>
</dbReference>
<evidence type="ECO:0000256" key="6">
    <source>
        <dbReference type="ARBA" id="ARBA00022490"/>
    </source>
</evidence>
<dbReference type="NCBIfam" id="TIGR01484">
    <property type="entry name" value="HAD-SF-IIB"/>
    <property type="match status" value="1"/>
</dbReference>